<keyword evidence="5 7" id="KW-1133">Transmembrane helix</keyword>
<dbReference type="Gene3D" id="1.20.1740.10">
    <property type="entry name" value="Amino acid/polyamine transporter I"/>
    <property type="match status" value="1"/>
</dbReference>
<evidence type="ECO:0000256" key="4">
    <source>
        <dbReference type="ARBA" id="ARBA00022970"/>
    </source>
</evidence>
<keyword evidence="6 7" id="KW-0472">Membrane</keyword>
<dbReference type="GO" id="GO:0015171">
    <property type="term" value="F:amino acid transmembrane transporter activity"/>
    <property type="evidence" value="ECO:0007669"/>
    <property type="project" value="TreeGrafter"/>
</dbReference>
<feature type="non-terminal residue" evidence="9">
    <location>
        <position position="129"/>
    </location>
</feature>
<feature type="non-terminal residue" evidence="9">
    <location>
        <position position="1"/>
    </location>
</feature>
<protein>
    <submittedName>
        <fullName evidence="9">Amino acid permease</fullName>
    </submittedName>
</protein>
<name>A0A9X9F306_BACCE</name>
<dbReference type="InterPro" id="IPR004841">
    <property type="entry name" value="AA-permease/SLC12A_dom"/>
</dbReference>
<dbReference type="Proteomes" id="UP000308444">
    <property type="component" value="Unassembled WGS sequence"/>
</dbReference>
<evidence type="ECO:0000256" key="7">
    <source>
        <dbReference type="SAM" id="Phobius"/>
    </source>
</evidence>
<keyword evidence="4" id="KW-0029">Amino-acid transport</keyword>
<dbReference type="EMBL" id="SZOH01003216">
    <property type="protein sequence ID" value="TKI91312.1"/>
    <property type="molecule type" value="Genomic_DNA"/>
</dbReference>
<dbReference type="Pfam" id="PF00324">
    <property type="entry name" value="AA_permease"/>
    <property type="match status" value="1"/>
</dbReference>
<comment type="subcellular location">
    <subcellularLocation>
        <location evidence="1">Membrane</location>
        <topology evidence="1">Multi-pass membrane protein</topology>
    </subcellularLocation>
</comment>
<feature type="transmembrane region" description="Helical" evidence="7">
    <location>
        <begin position="53"/>
        <end position="74"/>
    </location>
</feature>
<evidence type="ECO:0000313" key="10">
    <source>
        <dbReference type="Proteomes" id="UP000308444"/>
    </source>
</evidence>
<evidence type="ECO:0000259" key="8">
    <source>
        <dbReference type="Pfam" id="PF00324"/>
    </source>
</evidence>
<comment type="caution">
    <text evidence="9">The sequence shown here is derived from an EMBL/GenBank/DDBJ whole genome shotgun (WGS) entry which is preliminary data.</text>
</comment>
<dbReference type="GO" id="GO:0016020">
    <property type="term" value="C:membrane"/>
    <property type="evidence" value="ECO:0007669"/>
    <property type="project" value="UniProtKB-SubCell"/>
</dbReference>
<evidence type="ECO:0000313" key="9">
    <source>
        <dbReference type="EMBL" id="TKI91312.1"/>
    </source>
</evidence>
<dbReference type="PANTHER" id="PTHR43341">
    <property type="entry name" value="AMINO ACID PERMEASE"/>
    <property type="match status" value="1"/>
</dbReference>
<reference evidence="9 10" key="1">
    <citation type="journal article" date="2019" name="Environ. Microbiol.">
        <title>An active ?-lactamase is a part of an orchestrated cell wall stress resistance network of Bacillus subtilis and related rhizosphere species.</title>
        <authorList>
            <person name="Bucher T."/>
            <person name="Keren-Paz A."/>
            <person name="Hausser J."/>
            <person name="Olender T."/>
            <person name="Cytryn E."/>
            <person name="Kolodkin-Gal I."/>
        </authorList>
    </citation>
    <scope>NUCLEOTIDE SEQUENCE [LARGE SCALE GENOMIC DNA]</scope>
    <source>
        <strain evidence="9 10">I32</strain>
    </source>
</reference>
<accession>A0A9X9F306</accession>
<organism evidence="9 10">
    <name type="scientific">Bacillus cereus</name>
    <dbReference type="NCBI Taxonomy" id="1396"/>
    <lineage>
        <taxon>Bacteria</taxon>
        <taxon>Bacillati</taxon>
        <taxon>Bacillota</taxon>
        <taxon>Bacilli</taxon>
        <taxon>Bacillales</taxon>
        <taxon>Bacillaceae</taxon>
        <taxon>Bacillus</taxon>
        <taxon>Bacillus cereus group</taxon>
    </lineage>
</organism>
<dbReference type="PANTHER" id="PTHR43341:SF1">
    <property type="entry name" value="GENERAL AMINO-ACID PERMEASE GAP1"/>
    <property type="match status" value="1"/>
</dbReference>
<feature type="domain" description="Amino acid permease/ SLC12A" evidence="8">
    <location>
        <begin position="1"/>
        <end position="127"/>
    </location>
</feature>
<keyword evidence="3 7" id="KW-0812">Transmembrane</keyword>
<dbReference type="AlphaFoldDB" id="A0A9X9F306"/>
<sequence length="129" mass="13939">KGFGESEYWFALIKVVTIIIFLIVGFMMIFGIMGGETVGFKNFTVADAPFNGGIMAIIGVFMAAGFSFQGTELLGVAAGETSDPERNIPKAIRSIFWRILLFYILAILVIGLLIPYTTESLAASDVTVS</sequence>
<gene>
    <name evidence="9" type="ORF">FC695_33035</name>
</gene>
<proteinExistence type="predicted"/>
<evidence type="ECO:0000256" key="1">
    <source>
        <dbReference type="ARBA" id="ARBA00004141"/>
    </source>
</evidence>
<keyword evidence="2" id="KW-0813">Transport</keyword>
<evidence type="ECO:0000256" key="3">
    <source>
        <dbReference type="ARBA" id="ARBA00022692"/>
    </source>
</evidence>
<evidence type="ECO:0000256" key="5">
    <source>
        <dbReference type="ARBA" id="ARBA00022989"/>
    </source>
</evidence>
<evidence type="ECO:0000256" key="2">
    <source>
        <dbReference type="ARBA" id="ARBA00022448"/>
    </source>
</evidence>
<dbReference type="InterPro" id="IPR050524">
    <property type="entry name" value="APC_YAT"/>
</dbReference>
<feature type="transmembrane region" description="Helical" evidence="7">
    <location>
        <begin position="12"/>
        <end position="33"/>
    </location>
</feature>
<feature type="transmembrane region" description="Helical" evidence="7">
    <location>
        <begin position="95"/>
        <end position="116"/>
    </location>
</feature>
<evidence type="ECO:0000256" key="6">
    <source>
        <dbReference type="ARBA" id="ARBA00023136"/>
    </source>
</evidence>